<evidence type="ECO:0000313" key="3">
    <source>
        <dbReference type="Proteomes" id="UP001054945"/>
    </source>
</evidence>
<feature type="compositionally biased region" description="Basic residues" evidence="1">
    <location>
        <begin position="66"/>
        <end position="75"/>
    </location>
</feature>
<dbReference type="Proteomes" id="UP001054945">
    <property type="component" value="Unassembled WGS sequence"/>
</dbReference>
<proteinExistence type="predicted"/>
<sequence length="369" mass="42042">MSIIKHIKFKHDILILSTRHLCSICNLCILSKPSEHPCFANVPPLAKSSALFRTTADGHPLLIPSSRRRRRRKTEGHRQLTSPLGGELQVDADQSLAQPVRDSPIIAEGKSFLSIPEPASSARSHNGPDIQDPETCQKLYRRNRRRAVREIIGTIVNGVKSPKTLTQHFANVLARGKTHNSIYQQTDDSRVEVIEHEFSSSEVARSLRSSENTAPGPDRLIYHHWRSLDPSAQVLTRIFNVCLHHQMVPPEWKESTTILLPKEGDPDIPNNWWPIALSNTLYKLFMKCVAQRFKEWLLRYDVLSSSQKSSCPMTVSSNTIFFLHKRFEDARTMKRDLCLAWLDVTNALVPFHIAQLMMLSVLPRLVTHF</sequence>
<name>A0AAV4X4U6_CAEEX</name>
<accession>A0AAV4X4U6</accession>
<dbReference type="EMBL" id="BPLR01017226">
    <property type="protein sequence ID" value="GIY89582.1"/>
    <property type="molecule type" value="Genomic_DNA"/>
</dbReference>
<comment type="caution">
    <text evidence="2">The sequence shown here is derived from an EMBL/GenBank/DDBJ whole genome shotgun (WGS) entry which is preliminary data.</text>
</comment>
<dbReference type="PANTHER" id="PTHR19446">
    <property type="entry name" value="REVERSE TRANSCRIPTASES"/>
    <property type="match status" value="1"/>
</dbReference>
<organism evidence="2 3">
    <name type="scientific">Caerostris extrusa</name>
    <name type="common">Bark spider</name>
    <name type="synonym">Caerostris bankana</name>
    <dbReference type="NCBI Taxonomy" id="172846"/>
    <lineage>
        <taxon>Eukaryota</taxon>
        <taxon>Metazoa</taxon>
        <taxon>Ecdysozoa</taxon>
        <taxon>Arthropoda</taxon>
        <taxon>Chelicerata</taxon>
        <taxon>Arachnida</taxon>
        <taxon>Araneae</taxon>
        <taxon>Araneomorphae</taxon>
        <taxon>Entelegynae</taxon>
        <taxon>Araneoidea</taxon>
        <taxon>Araneidae</taxon>
        <taxon>Caerostris</taxon>
    </lineage>
</organism>
<feature type="region of interest" description="Disordered" evidence="1">
    <location>
        <begin position="59"/>
        <end position="92"/>
    </location>
</feature>
<gene>
    <name evidence="2" type="primary">PO21_24</name>
    <name evidence="2" type="ORF">CEXT_103151</name>
</gene>
<reference evidence="2 3" key="1">
    <citation type="submission" date="2021-06" db="EMBL/GenBank/DDBJ databases">
        <title>Caerostris extrusa draft genome.</title>
        <authorList>
            <person name="Kono N."/>
            <person name="Arakawa K."/>
        </authorList>
    </citation>
    <scope>NUCLEOTIDE SEQUENCE [LARGE SCALE GENOMIC DNA]</scope>
</reference>
<evidence type="ECO:0000313" key="2">
    <source>
        <dbReference type="EMBL" id="GIY89582.1"/>
    </source>
</evidence>
<keyword evidence="3" id="KW-1185">Reference proteome</keyword>
<evidence type="ECO:0000256" key="1">
    <source>
        <dbReference type="SAM" id="MobiDB-lite"/>
    </source>
</evidence>
<dbReference type="AlphaFoldDB" id="A0AAV4X4U6"/>
<protein>
    <submittedName>
        <fullName evidence="2">Retrovirus-related Pol polyprotein from type-1 retrotransposable element R2</fullName>
    </submittedName>
</protein>